<dbReference type="PANTHER" id="PTHR13903">
    <property type="entry name" value="PIRIN-RELATED"/>
    <property type="match status" value="1"/>
</dbReference>
<dbReference type="InterPro" id="IPR003829">
    <property type="entry name" value="Pirin_N_dom"/>
</dbReference>
<feature type="domain" description="Pirin C-terminal" evidence="5">
    <location>
        <begin position="230"/>
        <end position="327"/>
    </location>
</feature>
<dbReference type="InterPro" id="IPR008778">
    <property type="entry name" value="Pirin_C_dom"/>
</dbReference>
<evidence type="ECO:0000313" key="7">
    <source>
        <dbReference type="Proteomes" id="UP000560081"/>
    </source>
</evidence>
<evidence type="ECO:0000256" key="3">
    <source>
        <dbReference type="SAM" id="MobiDB-lite"/>
    </source>
</evidence>
<accession>A0A7W7PBF5</accession>
<feature type="region of interest" description="Disordered" evidence="3">
    <location>
        <begin position="1"/>
        <end position="52"/>
    </location>
</feature>
<feature type="domain" description="Pirin N-terminal" evidence="4">
    <location>
        <begin position="79"/>
        <end position="178"/>
    </location>
</feature>
<comment type="similarity">
    <text evidence="1 2">Belongs to the pirin family.</text>
</comment>
<dbReference type="Gene3D" id="2.60.120.10">
    <property type="entry name" value="Jelly Rolls"/>
    <property type="match status" value="2"/>
</dbReference>
<feature type="compositionally biased region" description="Low complexity" evidence="3">
    <location>
        <begin position="15"/>
        <end position="33"/>
    </location>
</feature>
<evidence type="ECO:0000256" key="2">
    <source>
        <dbReference type="RuleBase" id="RU003457"/>
    </source>
</evidence>
<dbReference type="SUPFAM" id="SSF51182">
    <property type="entry name" value="RmlC-like cupins"/>
    <property type="match status" value="1"/>
</dbReference>
<proteinExistence type="inferred from homology"/>
<dbReference type="CDD" id="cd02247">
    <property type="entry name" value="cupin_pirin_C"/>
    <property type="match status" value="1"/>
</dbReference>
<evidence type="ECO:0000256" key="1">
    <source>
        <dbReference type="ARBA" id="ARBA00008416"/>
    </source>
</evidence>
<dbReference type="EMBL" id="JACHMC010000001">
    <property type="protein sequence ID" value="MBB4883442.1"/>
    <property type="molecule type" value="Genomic_DNA"/>
</dbReference>
<comment type="caution">
    <text evidence="6">The sequence shown here is derived from an EMBL/GenBank/DDBJ whole genome shotgun (WGS) entry which is preliminary data.</text>
</comment>
<organism evidence="6 7">
    <name type="scientific">Micrococcus flavus</name>
    <dbReference type="NCBI Taxonomy" id="384602"/>
    <lineage>
        <taxon>Bacteria</taxon>
        <taxon>Bacillati</taxon>
        <taxon>Actinomycetota</taxon>
        <taxon>Actinomycetes</taxon>
        <taxon>Micrococcales</taxon>
        <taxon>Micrococcaceae</taxon>
        <taxon>Micrococcus</taxon>
    </lineage>
</organism>
<dbReference type="Pfam" id="PF05726">
    <property type="entry name" value="Pirin_C"/>
    <property type="match status" value="1"/>
</dbReference>
<dbReference type="InterPro" id="IPR011051">
    <property type="entry name" value="RmlC_Cupin_sf"/>
</dbReference>
<protein>
    <submittedName>
        <fullName evidence="6">Redox-sensitive bicupin YhaK (Pirin superfamily)</fullName>
    </submittedName>
</protein>
<evidence type="ECO:0000259" key="4">
    <source>
        <dbReference type="Pfam" id="PF02678"/>
    </source>
</evidence>
<dbReference type="Pfam" id="PF02678">
    <property type="entry name" value="Pirin"/>
    <property type="match status" value="1"/>
</dbReference>
<gene>
    <name evidence="6" type="ORF">BJ976_001793</name>
</gene>
<reference evidence="6 7" key="1">
    <citation type="submission" date="2020-08" db="EMBL/GenBank/DDBJ databases">
        <title>Sequencing the genomes of 1000 actinobacteria strains.</title>
        <authorList>
            <person name="Klenk H.-P."/>
        </authorList>
    </citation>
    <scope>NUCLEOTIDE SEQUENCE [LARGE SCALE GENOMIC DNA]</scope>
    <source>
        <strain evidence="6 7">DSM 19079</strain>
    </source>
</reference>
<feature type="region of interest" description="Disordered" evidence="3">
    <location>
        <begin position="366"/>
        <end position="399"/>
    </location>
</feature>
<dbReference type="Proteomes" id="UP000560081">
    <property type="component" value="Unassembled WGS sequence"/>
</dbReference>
<evidence type="ECO:0000259" key="5">
    <source>
        <dbReference type="Pfam" id="PF05726"/>
    </source>
</evidence>
<dbReference type="InterPro" id="IPR012093">
    <property type="entry name" value="Pirin"/>
</dbReference>
<dbReference type="InterPro" id="IPR014710">
    <property type="entry name" value="RmlC-like_jellyroll"/>
</dbReference>
<feature type="compositionally biased region" description="Pro residues" evidence="3">
    <location>
        <begin position="378"/>
        <end position="391"/>
    </location>
</feature>
<sequence>MSNREQDPQVEVGSAGRAAATPDAAAPSPAEAGGLREDFPAPRFTQGLSSGVSEHEGEGCVVELLEPRAVPLGGPRAMTVQRSLPQRARSLIGAWCFLDFYGPDDVAATGGMDVPRHPHTGLATVSWLFEGRIDHVDSAGNWATVRPGEVNLMHAGRGVTHTEYSTADTTVLHGAQLWYALPDAHRFSHPDLHSHRPDPVIGEGWEAKVFLGELLGRRSLVPTAIPLTGAELRLQPGAEIVVEVPAHHEHGLLTVSGAVTLQGVDVPAAHLGYVGPGARRLTVRAGDEPVIALLIGGGPLGEQIIMWWNFVGRTQEEIETWRAAYQQEMGFETPTPDSPLRREADEPLGEQVGGALLDSLVGTAYDDGRPFPQFGAFPPDPKGPIPAPPLPNTRMRARG</sequence>
<name>A0A7W7PBF5_9MICC</name>
<dbReference type="RefSeq" id="WP_308421558.1">
    <property type="nucleotide sequence ID" value="NZ_BMLA01000002.1"/>
</dbReference>
<keyword evidence="7" id="KW-1185">Reference proteome</keyword>
<evidence type="ECO:0000313" key="6">
    <source>
        <dbReference type="EMBL" id="MBB4883442.1"/>
    </source>
</evidence>
<dbReference type="AlphaFoldDB" id="A0A7W7PBF5"/>
<dbReference type="PANTHER" id="PTHR13903:SF8">
    <property type="entry name" value="PIRIN"/>
    <property type="match status" value="1"/>
</dbReference>